<feature type="domain" description="Ketoreductase" evidence="4">
    <location>
        <begin position="32"/>
        <end position="213"/>
    </location>
</feature>
<dbReference type="CDD" id="cd05233">
    <property type="entry name" value="SDR_c"/>
    <property type="match status" value="1"/>
</dbReference>
<keyword evidence="2" id="KW-0560">Oxidoreductase</keyword>
<dbReference type="PANTHER" id="PTHR44196:SF1">
    <property type="entry name" value="DEHYDROGENASE_REDUCTASE SDR FAMILY MEMBER 7B"/>
    <property type="match status" value="1"/>
</dbReference>
<dbReference type="InterPro" id="IPR036291">
    <property type="entry name" value="NAD(P)-bd_dom_sf"/>
</dbReference>
<evidence type="ECO:0000256" key="1">
    <source>
        <dbReference type="ARBA" id="ARBA00006484"/>
    </source>
</evidence>
<proteinExistence type="inferred from homology"/>
<dbReference type="Gene3D" id="3.40.50.720">
    <property type="entry name" value="NAD(P)-binding Rossmann-like Domain"/>
    <property type="match status" value="1"/>
</dbReference>
<organism evidence="5 6">
    <name type="scientific">Streptomyces hebeiensis</name>
    <dbReference type="NCBI Taxonomy" id="229486"/>
    <lineage>
        <taxon>Bacteria</taxon>
        <taxon>Bacillati</taxon>
        <taxon>Actinomycetota</taxon>
        <taxon>Actinomycetes</taxon>
        <taxon>Kitasatosporales</taxon>
        <taxon>Streptomycetaceae</taxon>
        <taxon>Streptomyces</taxon>
    </lineage>
</organism>
<gene>
    <name evidence="5" type="ORF">GCM10009654_31100</name>
</gene>
<dbReference type="SUPFAM" id="SSF51735">
    <property type="entry name" value="NAD(P)-binding Rossmann-fold domains"/>
    <property type="match status" value="1"/>
</dbReference>
<comment type="caution">
    <text evidence="5">The sequence shown here is derived from an EMBL/GenBank/DDBJ whole genome shotgun (WGS) entry which is preliminary data.</text>
</comment>
<evidence type="ECO:0000256" key="2">
    <source>
        <dbReference type="ARBA" id="ARBA00023002"/>
    </source>
</evidence>
<dbReference type="InterPro" id="IPR002347">
    <property type="entry name" value="SDR_fam"/>
</dbReference>
<comment type="similarity">
    <text evidence="1 3">Belongs to the short-chain dehydrogenases/reductases (SDR) family.</text>
</comment>
<sequence length="271" mass="27893">MADVPPRPNGRGAAQAIHRLMDEESPMDISGAVVLVTGASSGIGAATARAASRDGARVVLLARREERIRQLAKELGESVALAVPCDVTDRVQVAAAVEAAIEKFGRIDVLVNNAGQGLQASVDAIDPEDFRAVLELNLVAPLTATQAVLPQMRKQGAGAIVNVGSGIIWSSLPGSGAYSASKAALAKLSAVARVELADDNIAVSMMFPSITETEFVRTVRGDVAGALKMEGSSGLAPQSPEGAADTILDLIRSGAEQADLVPEEYGGTLKS</sequence>
<name>A0ABN1UUV9_9ACTN</name>
<dbReference type="PRINTS" id="PR00081">
    <property type="entry name" value="GDHRDH"/>
</dbReference>
<accession>A0ABN1UUV9</accession>
<evidence type="ECO:0000256" key="3">
    <source>
        <dbReference type="RuleBase" id="RU000363"/>
    </source>
</evidence>
<reference evidence="5 6" key="1">
    <citation type="journal article" date="2019" name="Int. J. Syst. Evol. Microbiol.">
        <title>The Global Catalogue of Microorganisms (GCM) 10K type strain sequencing project: providing services to taxonomists for standard genome sequencing and annotation.</title>
        <authorList>
            <consortium name="The Broad Institute Genomics Platform"/>
            <consortium name="The Broad Institute Genome Sequencing Center for Infectious Disease"/>
            <person name="Wu L."/>
            <person name="Ma J."/>
        </authorList>
    </citation>
    <scope>NUCLEOTIDE SEQUENCE [LARGE SCALE GENOMIC DNA]</scope>
    <source>
        <strain evidence="5 6">JCM 12696</strain>
    </source>
</reference>
<dbReference type="PANTHER" id="PTHR44196">
    <property type="entry name" value="DEHYDROGENASE/REDUCTASE SDR FAMILY MEMBER 7B"/>
    <property type="match status" value="1"/>
</dbReference>
<protein>
    <recommendedName>
        <fullName evidence="4">Ketoreductase domain-containing protein</fullName>
    </recommendedName>
</protein>
<keyword evidence="6" id="KW-1185">Reference proteome</keyword>
<dbReference type="SMART" id="SM00822">
    <property type="entry name" value="PKS_KR"/>
    <property type="match status" value="1"/>
</dbReference>
<evidence type="ECO:0000313" key="6">
    <source>
        <dbReference type="Proteomes" id="UP001501371"/>
    </source>
</evidence>
<dbReference type="InterPro" id="IPR057326">
    <property type="entry name" value="KR_dom"/>
</dbReference>
<dbReference type="Pfam" id="PF00106">
    <property type="entry name" value="adh_short"/>
    <property type="match status" value="1"/>
</dbReference>
<dbReference type="PRINTS" id="PR00080">
    <property type="entry name" value="SDRFAMILY"/>
</dbReference>
<dbReference type="Proteomes" id="UP001501371">
    <property type="component" value="Unassembled WGS sequence"/>
</dbReference>
<evidence type="ECO:0000259" key="4">
    <source>
        <dbReference type="SMART" id="SM00822"/>
    </source>
</evidence>
<evidence type="ECO:0000313" key="5">
    <source>
        <dbReference type="EMBL" id="GAA1171677.1"/>
    </source>
</evidence>
<dbReference type="EMBL" id="BAAAKV010000025">
    <property type="protein sequence ID" value="GAA1171677.1"/>
    <property type="molecule type" value="Genomic_DNA"/>
</dbReference>